<keyword evidence="4" id="KW-0238">DNA-binding</keyword>
<sequence length="150" mass="16382">MPARAPGGLGHPTRANPVVNLLLVDDDPHALSYLSGLLRDAHRVTTCVDGAEALSRLRPRTFDLVLTDLRMPGPDGFEILRAAQALEPPIPVVVLTAVDSARPAVDALRLGARDFLVKPPRRTRDWSGAPRRSVSCAVSFPHWRRAARRC</sequence>
<dbReference type="InterPro" id="IPR001789">
    <property type="entry name" value="Sig_transdc_resp-reg_receiver"/>
</dbReference>
<dbReference type="Proteomes" id="UP000319836">
    <property type="component" value="Unassembled WGS sequence"/>
</dbReference>
<evidence type="ECO:0000259" key="7">
    <source>
        <dbReference type="PROSITE" id="PS50110"/>
    </source>
</evidence>
<dbReference type="PROSITE" id="PS50110">
    <property type="entry name" value="RESPONSE_REGULATORY"/>
    <property type="match status" value="1"/>
</dbReference>
<name>A0A538U8Z9_UNCEI</name>
<dbReference type="SMART" id="SM00448">
    <property type="entry name" value="REC"/>
    <property type="match status" value="1"/>
</dbReference>
<reference evidence="8 9" key="1">
    <citation type="journal article" date="2019" name="Nat. Microbiol.">
        <title>Mediterranean grassland soil C-N compound turnover is dependent on rainfall and depth, and is mediated by genomically divergent microorganisms.</title>
        <authorList>
            <person name="Diamond S."/>
            <person name="Andeer P.F."/>
            <person name="Li Z."/>
            <person name="Crits-Christoph A."/>
            <person name="Burstein D."/>
            <person name="Anantharaman K."/>
            <person name="Lane K.R."/>
            <person name="Thomas B.C."/>
            <person name="Pan C."/>
            <person name="Northen T.R."/>
            <person name="Banfield J.F."/>
        </authorList>
    </citation>
    <scope>NUCLEOTIDE SEQUENCE [LARGE SCALE GENOMIC DNA]</scope>
    <source>
        <strain evidence="8">WS_10</strain>
    </source>
</reference>
<evidence type="ECO:0000256" key="5">
    <source>
        <dbReference type="ARBA" id="ARBA00023163"/>
    </source>
</evidence>
<dbReference type="PANTHER" id="PTHR48111:SF1">
    <property type="entry name" value="TWO-COMPONENT RESPONSE REGULATOR ORR33"/>
    <property type="match status" value="1"/>
</dbReference>
<dbReference type="CDD" id="cd00156">
    <property type="entry name" value="REC"/>
    <property type="match status" value="1"/>
</dbReference>
<evidence type="ECO:0000256" key="4">
    <source>
        <dbReference type="ARBA" id="ARBA00023125"/>
    </source>
</evidence>
<dbReference type="EMBL" id="VBPA01000065">
    <property type="protein sequence ID" value="TMQ72361.1"/>
    <property type="molecule type" value="Genomic_DNA"/>
</dbReference>
<dbReference type="AlphaFoldDB" id="A0A538U8Z9"/>
<evidence type="ECO:0000256" key="6">
    <source>
        <dbReference type="PROSITE-ProRule" id="PRU00169"/>
    </source>
</evidence>
<keyword evidence="1 6" id="KW-0597">Phosphoprotein</keyword>
<dbReference type="SUPFAM" id="SSF52172">
    <property type="entry name" value="CheY-like"/>
    <property type="match status" value="1"/>
</dbReference>
<evidence type="ECO:0000256" key="2">
    <source>
        <dbReference type="ARBA" id="ARBA00023012"/>
    </source>
</evidence>
<feature type="modified residue" description="4-aspartylphosphate" evidence="6">
    <location>
        <position position="68"/>
    </location>
</feature>
<dbReference type="PANTHER" id="PTHR48111">
    <property type="entry name" value="REGULATOR OF RPOS"/>
    <property type="match status" value="1"/>
</dbReference>
<protein>
    <submittedName>
        <fullName evidence="8">Response regulator</fullName>
    </submittedName>
</protein>
<dbReference type="Gene3D" id="3.40.50.2300">
    <property type="match status" value="1"/>
</dbReference>
<dbReference type="Pfam" id="PF00072">
    <property type="entry name" value="Response_reg"/>
    <property type="match status" value="1"/>
</dbReference>
<comment type="caution">
    <text evidence="8">The sequence shown here is derived from an EMBL/GenBank/DDBJ whole genome shotgun (WGS) entry which is preliminary data.</text>
</comment>
<gene>
    <name evidence="8" type="ORF">E6K80_02975</name>
</gene>
<evidence type="ECO:0000256" key="3">
    <source>
        <dbReference type="ARBA" id="ARBA00023015"/>
    </source>
</evidence>
<accession>A0A538U8Z9</accession>
<dbReference type="InterPro" id="IPR011006">
    <property type="entry name" value="CheY-like_superfamily"/>
</dbReference>
<evidence type="ECO:0000313" key="9">
    <source>
        <dbReference type="Proteomes" id="UP000319836"/>
    </source>
</evidence>
<keyword evidence="2" id="KW-0902">Two-component regulatory system</keyword>
<dbReference type="GO" id="GO:0000156">
    <property type="term" value="F:phosphorelay response regulator activity"/>
    <property type="evidence" value="ECO:0007669"/>
    <property type="project" value="TreeGrafter"/>
</dbReference>
<proteinExistence type="predicted"/>
<feature type="domain" description="Response regulatory" evidence="7">
    <location>
        <begin position="20"/>
        <end position="133"/>
    </location>
</feature>
<organism evidence="8 9">
    <name type="scientific">Eiseniibacteriota bacterium</name>
    <dbReference type="NCBI Taxonomy" id="2212470"/>
    <lineage>
        <taxon>Bacteria</taxon>
        <taxon>Candidatus Eiseniibacteriota</taxon>
    </lineage>
</organism>
<evidence type="ECO:0000256" key="1">
    <source>
        <dbReference type="ARBA" id="ARBA00022553"/>
    </source>
</evidence>
<dbReference type="InterPro" id="IPR039420">
    <property type="entry name" value="WalR-like"/>
</dbReference>
<evidence type="ECO:0000313" key="8">
    <source>
        <dbReference type="EMBL" id="TMQ72361.1"/>
    </source>
</evidence>
<dbReference type="GO" id="GO:0032993">
    <property type="term" value="C:protein-DNA complex"/>
    <property type="evidence" value="ECO:0007669"/>
    <property type="project" value="TreeGrafter"/>
</dbReference>
<dbReference type="GO" id="GO:0006355">
    <property type="term" value="P:regulation of DNA-templated transcription"/>
    <property type="evidence" value="ECO:0007669"/>
    <property type="project" value="TreeGrafter"/>
</dbReference>
<keyword evidence="5" id="KW-0804">Transcription</keyword>
<keyword evidence="3" id="KW-0805">Transcription regulation</keyword>
<dbReference type="GO" id="GO:0005829">
    <property type="term" value="C:cytosol"/>
    <property type="evidence" value="ECO:0007669"/>
    <property type="project" value="TreeGrafter"/>
</dbReference>
<dbReference type="GO" id="GO:0000976">
    <property type="term" value="F:transcription cis-regulatory region binding"/>
    <property type="evidence" value="ECO:0007669"/>
    <property type="project" value="TreeGrafter"/>
</dbReference>